<protein>
    <recommendedName>
        <fullName evidence="3">DUF559 domain-containing protein</fullName>
    </recommendedName>
</protein>
<reference evidence="1 2" key="1">
    <citation type="submission" date="2018-09" db="EMBL/GenBank/DDBJ databases">
        <title>Genome sequencing of strain 2DFW10M-5.</title>
        <authorList>
            <person name="Heo J."/>
            <person name="Kim S.-J."/>
            <person name="Kwon S.-W."/>
        </authorList>
    </citation>
    <scope>NUCLEOTIDE SEQUENCE [LARGE SCALE GENOMIC DNA]</scope>
    <source>
        <strain evidence="1 2">2DFW10M-5</strain>
    </source>
</reference>
<name>A0A387BPQ3_9MICO</name>
<dbReference type="OrthoDB" id="3234479at2"/>
<dbReference type="EMBL" id="CP032624">
    <property type="protein sequence ID" value="AYG04462.1"/>
    <property type="molecule type" value="Genomic_DNA"/>
</dbReference>
<accession>A0A387BPQ3</accession>
<evidence type="ECO:0000313" key="1">
    <source>
        <dbReference type="EMBL" id="AYG04462.1"/>
    </source>
</evidence>
<gene>
    <name evidence="1" type="ORF">D7I44_13600</name>
</gene>
<dbReference type="RefSeq" id="WP_120789992.1">
    <property type="nucleotide sequence ID" value="NZ_CP032624.1"/>
</dbReference>
<dbReference type="SUPFAM" id="SSF52980">
    <property type="entry name" value="Restriction endonuclease-like"/>
    <property type="match status" value="1"/>
</dbReference>
<dbReference type="Gene3D" id="3.40.960.10">
    <property type="entry name" value="VSR Endonuclease"/>
    <property type="match status" value="1"/>
</dbReference>
<sequence>MTIRKPIDPGFHGQAFSTAAAQLGGLTRAQLRQPVVRHPYHGVNVIEGQADPLRAHLSATQIACREYSARMLPGQFFAGSTAALVWQAPLTDRFEERPLVVGVIAPRTPPRTHGVQGIKVVEGRARLRTAFGFALVSPPDAWCQLAGELSREELVAVGDYLISGNPDDGRYRTPLATRLELADAVDRHARGRGAQKLRWALARVREGVDSRPESLLRLMVVAAGLPEPLVNDPTPVQGGSLTLRPDLKFPQWRVALEYEGENHWSDRRQWARDQRRRELLEEAGWKVIRVFAADVFGDPVDFIARLVTILRARGYRG</sequence>
<dbReference type="KEGG" id="gry:D7I44_13600"/>
<organism evidence="1 2">
    <name type="scientific">Gryllotalpicola protaetiae</name>
    <dbReference type="NCBI Taxonomy" id="2419771"/>
    <lineage>
        <taxon>Bacteria</taxon>
        <taxon>Bacillati</taxon>
        <taxon>Actinomycetota</taxon>
        <taxon>Actinomycetes</taxon>
        <taxon>Micrococcales</taxon>
        <taxon>Microbacteriaceae</taxon>
        <taxon>Gryllotalpicola</taxon>
    </lineage>
</organism>
<dbReference type="InterPro" id="IPR011335">
    <property type="entry name" value="Restrct_endonuc-II-like"/>
</dbReference>
<keyword evidence="2" id="KW-1185">Reference proteome</keyword>
<evidence type="ECO:0008006" key="3">
    <source>
        <dbReference type="Google" id="ProtNLM"/>
    </source>
</evidence>
<evidence type="ECO:0000313" key="2">
    <source>
        <dbReference type="Proteomes" id="UP000275069"/>
    </source>
</evidence>
<dbReference type="Proteomes" id="UP000275069">
    <property type="component" value="Chromosome"/>
</dbReference>
<proteinExistence type="predicted"/>
<dbReference type="AlphaFoldDB" id="A0A387BPQ3"/>